<evidence type="ECO:0000256" key="5">
    <source>
        <dbReference type="ARBA" id="ARBA00023014"/>
    </source>
</evidence>
<keyword evidence="4 6" id="KW-0408">Iron</keyword>
<protein>
    <recommendedName>
        <fullName evidence="6">Adenosine 5'-phosphosulfate reductase</fullName>
        <shortName evidence="6">APS reductase</shortName>
        <ecNumber evidence="6">1.8.4.10</ecNumber>
    </recommendedName>
    <alternativeName>
        <fullName evidence="6">5'-adenylylsulfate reductase</fullName>
    </alternativeName>
    <alternativeName>
        <fullName evidence="6">Thioredoxin-dependent 5'-adenylylsulfate reductase</fullName>
    </alternativeName>
</protein>
<comment type="cofactor">
    <cofactor evidence="6">
        <name>[4Fe-4S] cluster</name>
        <dbReference type="ChEBI" id="CHEBI:49883"/>
    </cofactor>
    <text evidence="6">Binds 1 [4Fe-4S] cluster per subunit.</text>
</comment>
<gene>
    <name evidence="6" type="primary">cysH</name>
    <name evidence="8" type="ORF">H9L15_01070</name>
</gene>
<sequence>MSAELKSAAAADVPGRLRAASGLISGRLVFTTSFGIEDQLIAHHIFTQRLPIDVVTLDTGRLFPSTYTLWQETEERYGVRIRAFYPDAQAVAGMVADQGINGFYYSKDARLSCCEVRKVEPLKRALAGAAGWITGLRADQSGNRSAVRFADWDAGRGLLKVAPLFDHRRDDVASECTKLDVPINALHAEGYLSIGCAPCTRALQPGEPERAGRWWWETDEARECGLHVRADGKLVRNVAA</sequence>
<dbReference type="PANTHER" id="PTHR46482">
    <property type="entry name" value="5'-ADENYLYLSULFATE REDUCTASE 3, CHLOROPLASTIC"/>
    <property type="match status" value="1"/>
</dbReference>
<dbReference type="EMBL" id="CP060780">
    <property type="protein sequence ID" value="QNP44314.1"/>
    <property type="molecule type" value="Genomic_DNA"/>
</dbReference>
<comment type="catalytic activity">
    <reaction evidence="6">
        <text>[thioredoxin]-disulfide + sulfite + AMP + 2 H(+) = adenosine 5'-phosphosulfate + [thioredoxin]-dithiol</text>
        <dbReference type="Rhea" id="RHEA:21976"/>
        <dbReference type="Rhea" id="RHEA-COMP:10698"/>
        <dbReference type="Rhea" id="RHEA-COMP:10700"/>
        <dbReference type="ChEBI" id="CHEBI:15378"/>
        <dbReference type="ChEBI" id="CHEBI:17359"/>
        <dbReference type="ChEBI" id="CHEBI:29950"/>
        <dbReference type="ChEBI" id="CHEBI:50058"/>
        <dbReference type="ChEBI" id="CHEBI:58243"/>
        <dbReference type="ChEBI" id="CHEBI:456215"/>
        <dbReference type="EC" id="1.8.4.10"/>
    </reaction>
</comment>
<feature type="active site" description="Nucleophile; cysteine thiosulfonate intermediate" evidence="6">
    <location>
        <position position="224"/>
    </location>
</feature>
<feature type="binding site" evidence="6">
    <location>
        <position position="113"/>
    </location>
    <ligand>
        <name>[4Fe-4S] cluster</name>
        <dbReference type="ChEBI" id="CHEBI:49883"/>
    </ligand>
</feature>
<dbReference type="InterPro" id="IPR002500">
    <property type="entry name" value="PAPS_reduct_dom"/>
</dbReference>
<name>A0ABX6T3E4_9SPHN</name>
<evidence type="ECO:0000313" key="8">
    <source>
        <dbReference type="EMBL" id="QNP44314.1"/>
    </source>
</evidence>
<keyword evidence="6" id="KW-0963">Cytoplasm</keyword>
<dbReference type="PANTHER" id="PTHR46482:SF9">
    <property type="entry name" value="5'-ADENYLYLSULFATE REDUCTASE 1, CHLOROPLASTIC"/>
    <property type="match status" value="1"/>
</dbReference>
<dbReference type="Pfam" id="PF01507">
    <property type="entry name" value="PAPS_reduct"/>
    <property type="match status" value="1"/>
</dbReference>
<comment type="subcellular location">
    <subcellularLocation>
        <location evidence="6">Cytoplasm</location>
    </subcellularLocation>
</comment>
<evidence type="ECO:0000256" key="4">
    <source>
        <dbReference type="ARBA" id="ARBA00023004"/>
    </source>
</evidence>
<comment type="similarity">
    <text evidence="1 6">Belongs to the PAPS reductase family. CysH subfamily.</text>
</comment>
<dbReference type="PIRSF" id="PIRSF000857">
    <property type="entry name" value="PAPS_reductase"/>
    <property type="match status" value="1"/>
</dbReference>
<dbReference type="CDD" id="cd23945">
    <property type="entry name" value="PAPS_reductase"/>
    <property type="match status" value="1"/>
</dbReference>
<feature type="binding site" evidence="6">
    <location>
        <position position="196"/>
    </location>
    <ligand>
        <name>[4Fe-4S] cluster</name>
        <dbReference type="ChEBI" id="CHEBI:49883"/>
    </ligand>
</feature>
<evidence type="ECO:0000256" key="6">
    <source>
        <dbReference type="HAMAP-Rule" id="MF_00063"/>
    </source>
</evidence>
<dbReference type="InterPro" id="IPR014729">
    <property type="entry name" value="Rossmann-like_a/b/a_fold"/>
</dbReference>
<keyword evidence="2 6" id="KW-0479">Metal-binding</keyword>
<feature type="domain" description="Phosphoadenosine phosphosulphate reductase" evidence="7">
    <location>
        <begin position="28"/>
        <end position="202"/>
    </location>
</feature>
<dbReference type="Gene3D" id="3.40.50.620">
    <property type="entry name" value="HUPs"/>
    <property type="match status" value="1"/>
</dbReference>
<accession>A0ABX6T3E4</accession>
<evidence type="ECO:0000256" key="1">
    <source>
        <dbReference type="ARBA" id="ARBA00009732"/>
    </source>
</evidence>
<keyword evidence="5 6" id="KW-0411">Iron-sulfur</keyword>
<proteinExistence type="inferred from homology"/>
<dbReference type="EC" id="1.8.4.10" evidence="6"/>
<evidence type="ECO:0000313" key="9">
    <source>
        <dbReference type="Proteomes" id="UP000516134"/>
    </source>
</evidence>
<organism evidence="8 9">
    <name type="scientific">Sphingomonas daechungensis</name>
    <dbReference type="NCBI Taxonomy" id="1176646"/>
    <lineage>
        <taxon>Bacteria</taxon>
        <taxon>Pseudomonadati</taxon>
        <taxon>Pseudomonadota</taxon>
        <taxon>Alphaproteobacteria</taxon>
        <taxon>Sphingomonadales</taxon>
        <taxon>Sphingomonadaceae</taxon>
        <taxon>Sphingomonas</taxon>
    </lineage>
</organism>
<dbReference type="Proteomes" id="UP000516134">
    <property type="component" value="Chromosome"/>
</dbReference>
<dbReference type="SUPFAM" id="SSF52402">
    <property type="entry name" value="Adenine nucleotide alpha hydrolases-like"/>
    <property type="match status" value="1"/>
</dbReference>
<dbReference type="GO" id="GO:0004604">
    <property type="term" value="F:phosphoadenylyl-sulfate reductase (thioredoxin) activity"/>
    <property type="evidence" value="ECO:0007669"/>
    <property type="project" value="UniProtKB-EC"/>
</dbReference>
<dbReference type="NCBIfam" id="NF002537">
    <property type="entry name" value="PRK02090.1"/>
    <property type="match status" value="1"/>
</dbReference>
<comment type="pathway">
    <text evidence="6">Sulfur metabolism; hydrogen sulfide biosynthesis; sulfite from sulfate.</text>
</comment>
<dbReference type="InterPro" id="IPR004511">
    <property type="entry name" value="PAPS/APS_Rdtase"/>
</dbReference>
<evidence type="ECO:0000256" key="3">
    <source>
        <dbReference type="ARBA" id="ARBA00023002"/>
    </source>
</evidence>
<keyword evidence="9" id="KW-1185">Reference proteome</keyword>
<dbReference type="HAMAP" id="MF_00063">
    <property type="entry name" value="CysH"/>
    <property type="match status" value="1"/>
</dbReference>
<evidence type="ECO:0000256" key="2">
    <source>
        <dbReference type="ARBA" id="ARBA00022723"/>
    </source>
</evidence>
<evidence type="ECO:0000259" key="7">
    <source>
        <dbReference type="Pfam" id="PF01507"/>
    </source>
</evidence>
<reference evidence="8 9" key="1">
    <citation type="submission" date="2020-08" db="EMBL/GenBank/DDBJ databases">
        <title>Genome sequence of Sphingomonas daechungensis KACC 18115T.</title>
        <authorList>
            <person name="Hyun D.-W."/>
            <person name="Bae J.-W."/>
        </authorList>
    </citation>
    <scope>NUCLEOTIDE SEQUENCE [LARGE SCALE GENOMIC DNA]</scope>
    <source>
        <strain evidence="8 9">KACC 18115</strain>
    </source>
</reference>
<keyword evidence="3 6" id="KW-0560">Oxidoreductase</keyword>
<feature type="binding site" evidence="6">
    <location>
        <position position="114"/>
    </location>
    <ligand>
        <name>[4Fe-4S] cluster</name>
        <dbReference type="ChEBI" id="CHEBI:49883"/>
    </ligand>
</feature>
<feature type="binding site" evidence="6">
    <location>
        <position position="199"/>
    </location>
    <ligand>
        <name>[4Fe-4S] cluster</name>
        <dbReference type="ChEBI" id="CHEBI:49883"/>
    </ligand>
</feature>
<comment type="function">
    <text evidence="6">Catalyzes the formation of sulfite from adenosine 5'-phosphosulfate (APS) using thioredoxin as an electron donor.</text>
</comment>